<evidence type="ECO:0000313" key="2">
    <source>
        <dbReference type="Proteomes" id="UP000005438"/>
    </source>
</evidence>
<organism evidence="1 2">
    <name type="scientific">Niastella koreensis (strain DSM 17620 / KACC 11465 / NBRC 106392 / GR20-10)</name>
    <dbReference type="NCBI Taxonomy" id="700598"/>
    <lineage>
        <taxon>Bacteria</taxon>
        <taxon>Pseudomonadati</taxon>
        <taxon>Bacteroidota</taxon>
        <taxon>Chitinophagia</taxon>
        <taxon>Chitinophagales</taxon>
        <taxon>Chitinophagaceae</taxon>
        <taxon>Niastella</taxon>
    </lineage>
</organism>
<proteinExistence type="predicted"/>
<dbReference type="Proteomes" id="UP000005438">
    <property type="component" value="Chromosome"/>
</dbReference>
<dbReference type="HOGENOM" id="CLU_3155363_0_0_10"/>
<name>G8TQL4_NIAKG</name>
<dbReference type="AlphaFoldDB" id="G8TQL4"/>
<accession>G8TQL4</accession>
<reference evidence="1 2" key="1">
    <citation type="submission" date="2011-12" db="EMBL/GenBank/DDBJ databases">
        <title>The complete genome of Niastella koreensis GR20-10.</title>
        <authorList>
            <consortium name="US DOE Joint Genome Institute (JGI-PGF)"/>
            <person name="Lucas S."/>
            <person name="Han J."/>
            <person name="Lapidus A."/>
            <person name="Bruce D."/>
            <person name="Goodwin L."/>
            <person name="Pitluck S."/>
            <person name="Peters L."/>
            <person name="Kyrpides N."/>
            <person name="Mavromatis K."/>
            <person name="Ivanova N."/>
            <person name="Mikhailova N."/>
            <person name="Davenport K."/>
            <person name="Saunders E."/>
            <person name="Detter J.C."/>
            <person name="Tapia R."/>
            <person name="Han C."/>
            <person name="Land M."/>
            <person name="Hauser L."/>
            <person name="Markowitz V."/>
            <person name="Cheng J.-F."/>
            <person name="Hugenholtz P."/>
            <person name="Woyke T."/>
            <person name="Wu D."/>
            <person name="Tindall B."/>
            <person name="Pomrenke H."/>
            <person name="Brambilla E."/>
            <person name="Klenk H.-P."/>
            <person name="Eisen J.A."/>
        </authorList>
    </citation>
    <scope>NUCLEOTIDE SEQUENCE [LARGE SCALE GENOMIC DNA]</scope>
    <source>
        <strain evidence="2">DSM 17620 / KACC 11465 / NBRC 106392 / GR20-10</strain>
    </source>
</reference>
<dbReference type="KEGG" id="nko:Niako_7040"/>
<sequence length="48" mass="5728">MIVNTMANIFIEDEDTNPTHKVDLYLNFCFPGKKYHHVGRNRDKILDY</sequence>
<dbReference type="EMBL" id="CP003178">
    <property type="protein sequence ID" value="AEW03261.1"/>
    <property type="molecule type" value="Genomic_DNA"/>
</dbReference>
<evidence type="ECO:0000313" key="1">
    <source>
        <dbReference type="EMBL" id="AEW03261.1"/>
    </source>
</evidence>
<protein>
    <submittedName>
        <fullName evidence="1">Uncharacterized protein</fullName>
    </submittedName>
</protein>
<gene>
    <name evidence="1" type="ordered locus">Niako_7040</name>
</gene>